<keyword evidence="3" id="KW-1185">Reference proteome</keyword>
<feature type="transmembrane region" description="Helical" evidence="1">
    <location>
        <begin position="111"/>
        <end position="131"/>
    </location>
</feature>
<feature type="transmembrane region" description="Helical" evidence="1">
    <location>
        <begin position="46"/>
        <end position="71"/>
    </location>
</feature>
<sequence>MSGIYTLPTVKSFFGLDLRTGSMMIAAISIIHPMAYGCTFFTPMSYLLLTIWILVALYFAASVALLFGLIYGDKVLCDIWISYSLIFVAVMLFLMILLAIVFASRRQRSRVFIVILGMLYYILTIYFIIVVNSQSENVGKVNRKKL</sequence>
<evidence type="ECO:0000313" key="3">
    <source>
        <dbReference type="Proteomes" id="UP000494106"/>
    </source>
</evidence>
<dbReference type="Proteomes" id="UP000494106">
    <property type="component" value="Unassembled WGS sequence"/>
</dbReference>
<accession>A0A8S0Z7G3</accession>
<organism evidence="2 3">
    <name type="scientific">Arctia plantaginis</name>
    <name type="common">Wood tiger moth</name>
    <name type="synonym">Phalaena plantaginis</name>
    <dbReference type="NCBI Taxonomy" id="874455"/>
    <lineage>
        <taxon>Eukaryota</taxon>
        <taxon>Metazoa</taxon>
        <taxon>Ecdysozoa</taxon>
        <taxon>Arthropoda</taxon>
        <taxon>Hexapoda</taxon>
        <taxon>Insecta</taxon>
        <taxon>Pterygota</taxon>
        <taxon>Neoptera</taxon>
        <taxon>Endopterygota</taxon>
        <taxon>Lepidoptera</taxon>
        <taxon>Glossata</taxon>
        <taxon>Ditrysia</taxon>
        <taxon>Noctuoidea</taxon>
        <taxon>Erebidae</taxon>
        <taxon>Arctiinae</taxon>
        <taxon>Arctia</taxon>
    </lineage>
</organism>
<proteinExistence type="predicted"/>
<feature type="transmembrane region" description="Helical" evidence="1">
    <location>
        <begin position="20"/>
        <end position="39"/>
    </location>
</feature>
<protein>
    <submittedName>
        <fullName evidence="2">Uncharacterized protein</fullName>
    </submittedName>
</protein>
<keyword evidence="1" id="KW-0472">Membrane</keyword>
<evidence type="ECO:0000313" key="2">
    <source>
        <dbReference type="EMBL" id="CAB3227803.1"/>
    </source>
</evidence>
<name>A0A8S0Z7G3_ARCPL</name>
<feature type="transmembrane region" description="Helical" evidence="1">
    <location>
        <begin position="83"/>
        <end position="104"/>
    </location>
</feature>
<reference evidence="2 3" key="1">
    <citation type="submission" date="2020-04" db="EMBL/GenBank/DDBJ databases">
        <authorList>
            <person name="Wallbank WR R."/>
            <person name="Pardo Diaz C."/>
            <person name="Kozak K."/>
            <person name="Martin S."/>
            <person name="Jiggins C."/>
            <person name="Moest M."/>
            <person name="Warren A I."/>
            <person name="Byers J.R.P. K."/>
            <person name="Montejo-Kovacevich G."/>
            <person name="Yen C E."/>
        </authorList>
    </citation>
    <scope>NUCLEOTIDE SEQUENCE [LARGE SCALE GENOMIC DNA]</scope>
</reference>
<comment type="caution">
    <text evidence="2">The sequence shown here is derived from an EMBL/GenBank/DDBJ whole genome shotgun (WGS) entry which is preliminary data.</text>
</comment>
<keyword evidence="1" id="KW-0812">Transmembrane</keyword>
<dbReference type="OrthoDB" id="7385490at2759"/>
<keyword evidence="1" id="KW-1133">Transmembrane helix</keyword>
<dbReference type="AlphaFoldDB" id="A0A8S0Z7G3"/>
<evidence type="ECO:0000256" key="1">
    <source>
        <dbReference type="SAM" id="Phobius"/>
    </source>
</evidence>
<dbReference type="EMBL" id="CADEBC010000301">
    <property type="protein sequence ID" value="CAB3227803.1"/>
    <property type="molecule type" value="Genomic_DNA"/>
</dbReference>
<gene>
    <name evidence="2" type="ORF">APLA_LOCUS3361</name>
</gene>